<feature type="compositionally biased region" description="Polar residues" evidence="1">
    <location>
        <begin position="78"/>
        <end position="106"/>
    </location>
</feature>
<dbReference type="Pfam" id="PF00634">
    <property type="entry name" value="BRCA2"/>
    <property type="match status" value="1"/>
</dbReference>
<dbReference type="PROSITE" id="PS50138">
    <property type="entry name" value="BRCA2_REPEAT"/>
    <property type="match status" value="1"/>
</dbReference>
<evidence type="ECO:0000313" key="2">
    <source>
        <dbReference type="EnsemblMetazoa" id="GBRI030339-PA"/>
    </source>
</evidence>
<feature type="compositionally biased region" description="Basic residues" evidence="1">
    <location>
        <begin position="1"/>
        <end position="10"/>
    </location>
</feature>
<name>A0A1A9WSD7_9MUSC</name>
<dbReference type="AlphaFoldDB" id="A0A1A9WSD7"/>
<proteinExistence type="predicted"/>
<organism evidence="2 3">
    <name type="scientific">Glossina brevipalpis</name>
    <dbReference type="NCBI Taxonomy" id="37001"/>
    <lineage>
        <taxon>Eukaryota</taxon>
        <taxon>Metazoa</taxon>
        <taxon>Ecdysozoa</taxon>
        <taxon>Arthropoda</taxon>
        <taxon>Hexapoda</taxon>
        <taxon>Insecta</taxon>
        <taxon>Pterygota</taxon>
        <taxon>Neoptera</taxon>
        <taxon>Endopterygota</taxon>
        <taxon>Diptera</taxon>
        <taxon>Brachycera</taxon>
        <taxon>Muscomorpha</taxon>
        <taxon>Hippoboscoidea</taxon>
        <taxon>Glossinidae</taxon>
        <taxon>Glossina</taxon>
    </lineage>
</organism>
<sequence length="169" mass="19078">MSKVFPRKVKSSQTKFKNSTDNSVQITDNTGFRTANGKDISISKEGKKRLEGINTESDEPDRRKGNDFANIELGEWLPSQNSANQQTELQLSCPNDESEQSTSKSHNIQHKTQDRKDKPVQSIIFNTLKTPKKTNGALIARKNFLSLNRKCKQRSEPIPSDKQKTRTGT</sequence>
<protein>
    <submittedName>
        <fullName evidence="2">Uncharacterized protein</fullName>
    </submittedName>
</protein>
<evidence type="ECO:0000313" key="3">
    <source>
        <dbReference type="Proteomes" id="UP000091820"/>
    </source>
</evidence>
<dbReference type="EnsemblMetazoa" id="GBRI030339-RA">
    <property type="protein sequence ID" value="GBRI030339-PA"/>
    <property type="gene ID" value="GBRI030339"/>
</dbReference>
<feature type="compositionally biased region" description="Polar residues" evidence="1">
    <location>
        <begin position="11"/>
        <end position="33"/>
    </location>
</feature>
<keyword evidence="3" id="KW-1185">Reference proteome</keyword>
<evidence type="ECO:0000256" key="1">
    <source>
        <dbReference type="SAM" id="MobiDB-lite"/>
    </source>
</evidence>
<accession>A0A1A9WSD7</accession>
<feature type="compositionally biased region" description="Basic and acidic residues" evidence="1">
    <location>
        <begin position="41"/>
        <end position="51"/>
    </location>
</feature>
<reference evidence="2" key="2">
    <citation type="submission" date="2020-05" db="UniProtKB">
        <authorList>
            <consortium name="EnsemblMetazoa"/>
        </authorList>
    </citation>
    <scope>IDENTIFICATION</scope>
    <source>
        <strain evidence="2">IAEA</strain>
    </source>
</reference>
<feature type="compositionally biased region" description="Basic and acidic residues" evidence="1">
    <location>
        <begin position="153"/>
        <end position="169"/>
    </location>
</feature>
<dbReference type="Proteomes" id="UP000091820">
    <property type="component" value="Unassembled WGS sequence"/>
</dbReference>
<reference evidence="3" key="1">
    <citation type="submission" date="2014-03" db="EMBL/GenBank/DDBJ databases">
        <authorList>
            <person name="Aksoy S."/>
            <person name="Warren W."/>
            <person name="Wilson R.K."/>
        </authorList>
    </citation>
    <scope>NUCLEOTIDE SEQUENCE [LARGE SCALE GENOMIC DNA]</scope>
    <source>
        <strain evidence="3">IAEA</strain>
    </source>
</reference>
<dbReference type="VEuPathDB" id="VectorBase:GBRI030339"/>
<feature type="region of interest" description="Disordered" evidence="1">
    <location>
        <begin position="1"/>
        <end position="122"/>
    </location>
</feature>
<dbReference type="InterPro" id="IPR002093">
    <property type="entry name" value="BRCA2_repeat"/>
</dbReference>
<feature type="region of interest" description="Disordered" evidence="1">
    <location>
        <begin position="148"/>
        <end position="169"/>
    </location>
</feature>